<gene>
    <name evidence="1" type="ORF">J1N35_001895</name>
</gene>
<reference evidence="1 2" key="1">
    <citation type="journal article" date="2021" name="Plant Biotechnol. J.">
        <title>Multi-omics assisted identification of the key and species-specific regulatory components of drought-tolerant mechanisms in Gossypium stocksii.</title>
        <authorList>
            <person name="Yu D."/>
            <person name="Ke L."/>
            <person name="Zhang D."/>
            <person name="Wu Y."/>
            <person name="Sun Y."/>
            <person name="Mei J."/>
            <person name="Sun J."/>
            <person name="Sun Y."/>
        </authorList>
    </citation>
    <scope>NUCLEOTIDE SEQUENCE [LARGE SCALE GENOMIC DNA]</scope>
    <source>
        <strain evidence="2">cv. E1</strain>
        <tissue evidence="1">Leaf</tissue>
    </source>
</reference>
<dbReference type="EMBL" id="JAIQCV010000001">
    <property type="protein sequence ID" value="KAH1130517.1"/>
    <property type="molecule type" value="Genomic_DNA"/>
</dbReference>
<dbReference type="AlphaFoldDB" id="A0A9D4ALR1"/>
<feature type="non-terminal residue" evidence="1">
    <location>
        <position position="1"/>
    </location>
</feature>
<name>A0A9D4ALR1_9ROSI</name>
<comment type="caution">
    <text evidence="1">The sequence shown here is derived from an EMBL/GenBank/DDBJ whole genome shotgun (WGS) entry which is preliminary data.</text>
</comment>
<protein>
    <submittedName>
        <fullName evidence="1">Uncharacterized protein</fullName>
    </submittedName>
</protein>
<keyword evidence="2" id="KW-1185">Reference proteome</keyword>
<evidence type="ECO:0000313" key="2">
    <source>
        <dbReference type="Proteomes" id="UP000828251"/>
    </source>
</evidence>
<proteinExistence type="predicted"/>
<accession>A0A9D4ALR1</accession>
<dbReference type="Proteomes" id="UP000828251">
    <property type="component" value="Unassembled WGS sequence"/>
</dbReference>
<organism evidence="1 2">
    <name type="scientific">Gossypium stocksii</name>
    <dbReference type="NCBI Taxonomy" id="47602"/>
    <lineage>
        <taxon>Eukaryota</taxon>
        <taxon>Viridiplantae</taxon>
        <taxon>Streptophyta</taxon>
        <taxon>Embryophyta</taxon>
        <taxon>Tracheophyta</taxon>
        <taxon>Spermatophyta</taxon>
        <taxon>Magnoliopsida</taxon>
        <taxon>eudicotyledons</taxon>
        <taxon>Gunneridae</taxon>
        <taxon>Pentapetalae</taxon>
        <taxon>rosids</taxon>
        <taxon>malvids</taxon>
        <taxon>Malvales</taxon>
        <taxon>Malvaceae</taxon>
        <taxon>Malvoideae</taxon>
        <taxon>Gossypium</taxon>
    </lineage>
</organism>
<sequence>NIVDTRFFWARSFDLMSSDLIHAHSIVTAMHWSPSKKGWIKLITDGALPSVKPGASIGR</sequence>
<evidence type="ECO:0000313" key="1">
    <source>
        <dbReference type="EMBL" id="KAH1130517.1"/>
    </source>
</evidence>